<evidence type="ECO:0000256" key="8">
    <source>
        <dbReference type="PROSITE-ProRule" id="PRU00409"/>
    </source>
</evidence>
<dbReference type="Gene3D" id="2.40.50.100">
    <property type="match status" value="1"/>
</dbReference>
<comment type="caution">
    <text evidence="13">The sequence shown here is derived from an EMBL/GenBank/DDBJ whole genome shotgun (WGS) entry which is preliminary data.</text>
</comment>
<dbReference type="EC" id="6.3.4.14" evidence="2"/>
<dbReference type="Pfam" id="PF02785">
    <property type="entry name" value="Biotin_carb_C"/>
    <property type="match status" value="1"/>
</dbReference>
<dbReference type="InterPro" id="IPR013815">
    <property type="entry name" value="ATP_grasp_subdomain_1"/>
</dbReference>
<evidence type="ECO:0000259" key="10">
    <source>
        <dbReference type="PROSITE" id="PS50968"/>
    </source>
</evidence>
<dbReference type="InterPro" id="IPR005479">
    <property type="entry name" value="CPAse_ATP-bd"/>
</dbReference>
<dbReference type="InterPro" id="IPR011761">
    <property type="entry name" value="ATP-grasp"/>
</dbReference>
<dbReference type="InterPro" id="IPR000089">
    <property type="entry name" value="Biotin_lipoyl"/>
</dbReference>
<dbReference type="PROSITE" id="PS00867">
    <property type="entry name" value="CPSASE_2"/>
    <property type="match status" value="1"/>
</dbReference>
<keyword evidence="5 8" id="KW-0067">ATP-binding</keyword>
<keyword evidence="6" id="KW-0092">Biotin</keyword>
<feature type="region of interest" description="Disordered" evidence="9">
    <location>
        <begin position="495"/>
        <end position="519"/>
    </location>
</feature>
<evidence type="ECO:0000313" key="13">
    <source>
        <dbReference type="EMBL" id="NVK78020.1"/>
    </source>
</evidence>
<evidence type="ECO:0000256" key="9">
    <source>
        <dbReference type="SAM" id="MobiDB-lite"/>
    </source>
</evidence>
<accession>A0A7Y7B2W1</accession>
<evidence type="ECO:0000256" key="4">
    <source>
        <dbReference type="ARBA" id="ARBA00022741"/>
    </source>
</evidence>
<dbReference type="RefSeq" id="WP_171079822.1">
    <property type="nucleotide sequence ID" value="NZ_BNBU01000002.1"/>
</dbReference>
<evidence type="ECO:0000313" key="14">
    <source>
        <dbReference type="Proteomes" id="UP000587462"/>
    </source>
</evidence>
<dbReference type="GO" id="GO:0004075">
    <property type="term" value="F:biotin carboxylase activity"/>
    <property type="evidence" value="ECO:0007669"/>
    <property type="project" value="UniProtKB-EC"/>
</dbReference>
<dbReference type="PROSITE" id="PS50975">
    <property type="entry name" value="ATP_GRASP"/>
    <property type="match status" value="1"/>
</dbReference>
<comment type="cofactor">
    <cofactor evidence="1">
        <name>biotin</name>
        <dbReference type="ChEBI" id="CHEBI:57586"/>
    </cofactor>
</comment>
<evidence type="ECO:0000256" key="7">
    <source>
        <dbReference type="ARBA" id="ARBA00048501"/>
    </source>
</evidence>
<dbReference type="PANTHER" id="PTHR18866:SF33">
    <property type="entry name" value="METHYLCROTONOYL-COA CARBOXYLASE SUBUNIT ALPHA, MITOCHONDRIAL-RELATED"/>
    <property type="match status" value="1"/>
</dbReference>
<proteinExistence type="predicted"/>
<sequence length="585" mass="61711">MRKVLIANRGEIAVRVARACRDAGIGSVAVYADPDRDALHVRAADEAYALGGDTPATSYLDMAKVLAAAAESGADAVHPGYGFLSENAEFAQAVLDAGLTWIGPPPHAIRDLGDKVAARHIAQRAGAPLVAGTSDPVSGADEVVAFAEEHGLPIAIKAAFGGGGRGLKVARTLEEVPELYDSAVREAVAAFGRGECFVERYLDRPRHVETQCLADKHGNVVVVSTRDCSLQRRHQKLVEEAPAPFLTDEQNAELYRASKAILKEAGYEGAGTCEFLVGQDGTISFLEVNTRLQVEHPVTEEVTGIDLVREMFRIADGEELGYDDPAVRGHSFEFRINGEDPGRNFLPAPGTVTKFAPPTGPGVRLDAGVESGSVIGPAWDSLLAKLIITGATREQALQRAARALAEFQVEGMATAIPFHQAAVTDPAFTSDPFRVHTRWIETEFDNTIKPFAGGAAAEEDEEQAGRETVVVEVGGKRLEVSLPASLGMTIARTAAAGGAKPKRRAARKSSSAASGDSLASPMQGTIVKVAVEEGQEVNEGDLIVVLEAMKMEQPLNAHKSGTVKGITAEVGGSVSSGAVICEIKD</sequence>
<dbReference type="Proteomes" id="UP000587462">
    <property type="component" value="Unassembled WGS sequence"/>
</dbReference>
<organism evidence="13 14">
    <name type="scientific">Streptomyces morookaense</name>
    <name type="common">Streptoverticillium morookaense</name>
    <dbReference type="NCBI Taxonomy" id="1970"/>
    <lineage>
        <taxon>Bacteria</taxon>
        <taxon>Bacillati</taxon>
        <taxon>Actinomycetota</taxon>
        <taxon>Actinomycetes</taxon>
        <taxon>Kitasatosporales</taxon>
        <taxon>Streptomycetaceae</taxon>
        <taxon>Streptomyces</taxon>
    </lineage>
</organism>
<dbReference type="FunFam" id="2.40.50.100:FF:000003">
    <property type="entry name" value="Acetyl-CoA carboxylase biotin carboxyl carrier protein"/>
    <property type="match status" value="1"/>
</dbReference>
<dbReference type="SUPFAM" id="SSF52440">
    <property type="entry name" value="PreATP-grasp domain"/>
    <property type="match status" value="1"/>
</dbReference>
<dbReference type="Pfam" id="PF00289">
    <property type="entry name" value="Biotin_carb_N"/>
    <property type="match status" value="1"/>
</dbReference>
<feature type="domain" description="ATP-grasp" evidence="11">
    <location>
        <begin position="119"/>
        <end position="316"/>
    </location>
</feature>
<dbReference type="CDD" id="cd06850">
    <property type="entry name" value="biotinyl_domain"/>
    <property type="match status" value="1"/>
</dbReference>
<dbReference type="GO" id="GO:0005524">
    <property type="term" value="F:ATP binding"/>
    <property type="evidence" value="ECO:0007669"/>
    <property type="project" value="UniProtKB-UniRule"/>
</dbReference>
<dbReference type="Gene3D" id="3.30.1490.20">
    <property type="entry name" value="ATP-grasp fold, A domain"/>
    <property type="match status" value="1"/>
</dbReference>
<evidence type="ECO:0000256" key="6">
    <source>
        <dbReference type="ARBA" id="ARBA00023267"/>
    </source>
</evidence>
<dbReference type="SUPFAM" id="SSF51230">
    <property type="entry name" value="Single hybrid motif"/>
    <property type="match status" value="1"/>
</dbReference>
<dbReference type="AlphaFoldDB" id="A0A7Y7B2W1"/>
<dbReference type="InterPro" id="IPR005481">
    <property type="entry name" value="BC-like_N"/>
</dbReference>
<name>A0A7Y7B2W1_STRMO</name>
<dbReference type="InterPro" id="IPR011053">
    <property type="entry name" value="Single_hybrid_motif"/>
</dbReference>
<comment type="catalytic activity">
    <reaction evidence="7">
        <text>N(6)-biotinyl-L-lysyl-[protein] + hydrogencarbonate + ATP = N(6)-carboxybiotinyl-L-lysyl-[protein] + ADP + phosphate + H(+)</text>
        <dbReference type="Rhea" id="RHEA:13501"/>
        <dbReference type="Rhea" id="RHEA-COMP:10505"/>
        <dbReference type="Rhea" id="RHEA-COMP:10506"/>
        <dbReference type="ChEBI" id="CHEBI:15378"/>
        <dbReference type="ChEBI" id="CHEBI:17544"/>
        <dbReference type="ChEBI" id="CHEBI:30616"/>
        <dbReference type="ChEBI" id="CHEBI:43474"/>
        <dbReference type="ChEBI" id="CHEBI:83144"/>
        <dbReference type="ChEBI" id="CHEBI:83145"/>
        <dbReference type="ChEBI" id="CHEBI:456216"/>
        <dbReference type="EC" id="6.3.4.14"/>
    </reaction>
    <physiologicalReaction direction="left-to-right" evidence="7">
        <dbReference type="Rhea" id="RHEA:13502"/>
    </physiologicalReaction>
</comment>
<keyword evidence="14" id="KW-1185">Reference proteome</keyword>
<reference evidence="13 14" key="1">
    <citation type="submission" date="2020-04" db="EMBL/GenBank/DDBJ databases">
        <title>Draft Genome Sequence of Streptomyces morookaense DSM 40503, an 8-azaguanine-producing strain.</title>
        <authorList>
            <person name="Qi J."/>
            <person name="Gao J.-M."/>
        </authorList>
    </citation>
    <scope>NUCLEOTIDE SEQUENCE [LARGE SCALE GENOMIC DNA]</scope>
    <source>
        <strain evidence="13 14">DSM 40503</strain>
    </source>
</reference>
<evidence type="ECO:0000256" key="1">
    <source>
        <dbReference type="ARBA" id="ARBA00001953"/>
    </source>
</evidence>
<evidence type="ECO:0000256" key="5">
    <source>
        <dbReference type="ARBA" id="ARBA00022840"/>
    </source>
</evidence>
<dbReference type="FunFam" id="3.40.50.20:FF:000010">
    <property type="entry name" value="Propionyl-CoA carboxylase subunit alpha"/>
    <property type="match status" value="1"/>
</dbReference>
<evidence type="ECO:0000256" key="2">
    <source>
        <dbReference type="ARBA" id="ARBA00013263"/>
    </source>
</evidence>
<dbReference type="PROSITE" id="PS50979">
    <property type="entry name" value="BC"/>
    <property type="match status" value="1"/>
</dbReference>
<gene>
    <name evidence="13" type="ORF">HG542_10115</name>
</gene>
<dbReference type="InterPro" id="IPR016185">
    <property type="entry name" value="PreATP-grasp_dom_sf"/>
</dbReference>
<dbReference type="Pfam" id="PF00364">
    <property type="entry name" value="Biotin_lipoyl"/>
    <property type="match status" value="1"/>
</dbReference>
<evidence type="ECO:0000259" key="11">
    <source>
        <dbReference type="PROSITE" id="PS50975"/>
    </source>
</evidence>
<dbReference type="Gene3D" id="3.30.470.20">
    <property type="entry name" value="ATP-grasp fold, B domain"/>
    <property type="match status" value="1"/>
</dbReference>
<dbReference type="Gene3D" id="3.40.50.20">
    <property type="match status" value="1"/>
</dbReference>
<dbReference type="InterPro" id="IPR011764">
    <property type="entry name" value="Biotin_carboxylation_dom"/>
</dbReference>
<dbReference type="PROSITE" id="PS50968">
    <property type="entry name" value="BIOTINYL_LIPOYL"/>
    <property type="match status" value="1"/>
</dbReference>
<dbReference type="SUPFAM" id="SSF56059">
    <property type="entry name" value="Glutathione synthetase ATP-binding domain-like"/>
    <property type="match status" value="1"/>
</dbReference>
<dbReference type="GO" id="GO:0046872">
    <property type="term" value="F:metal ion binding"/>
    <property type="evidence" value="ECO:0007669"/>
    <property type="project" value="InterPro"/>
</dbReference>
<dbReference type="EMBL" id="JABBXF010000018">
    <property type="protein sequence ID" value="NVK78020.1"/>
    <property type="molecule type" value="Genomic_DNA"/>
</dbReference>
<feature type="domain" description="Lipoyl-binding" evidence="10">
    <location>
        <begin position="511"/>
        <end position="584"/>
    </location>
</feature>
<dbReference type="PROSITE" id="PS00188">
    <property type="entry name" value="BIOTIN"/>
    <property type="match status" value="1"/>
</dbReference>
<dbReference type="SMART" id="SM00878">
    <property type="entry name" value="Biotin_carb_C"/>
    <property type="match status" value="1"/>
</dbReference>
<keyword evidence="3" id="KW-0436">Ligase</keyword>
<dbReference type="InterPro" id="IPR050856">
    <property type="entry name" value="Biotin_carboxylase_complex"/>
</dbReference>
<dbReference type="InterPro" id="IPR005482">
    <property type="entry name" value="Biotin_COase_C"/>
</dbReference>
<dbReference type="InterPro" id="IPR001882">
    <property type="entry name" value="Biotin_BS"/>
</dbReference>
<dbReference type="InterPro" id="IPR011054">
    <property type="entry name" value="Rudment_hybrid_motif"/>
</dbReference>
<dbReference type="PANTHER" id="PTHR18866">
    <property type="entry name" value="CARBOXYLASE:PYRUVATE/ACETYL-COA/PROPIONYL-COA CARBOXYLASE"/>
    <property type="match status" value="1"/>
</dbReference>
<dbReference type="SUPFAM" id="SSF51246">
    <property type="entry name" value="Rudiment single hybrid motif"/>
    <property type="match status" value="1"/>
</dbReference>
<feature type="compositionally biased region" description="Low complexity" evidence="9">
    <location>
        <begin position="508"/>
        <end position="519"/>
    </location>
</feature>
<evidence type="ECO:0000259" key="12">
    <source>
        <dbReference type="PROSITE" id="PS50979"/>
    </source>
</evidence>
<keyword evidence="4 8" id="KW-0547">Nucleotide-binding</keyword>
<protein>
    <recommendedName>
        <fullName evidence="2">biotin carboxylase</fullName>
        <ecNumber evidence="2">6.3.4.14</ecNumber>
    </recommendedName>
</protein>
<feature type="domain" description="Biotin carboxylation" evidence="12">
    <location>
        <begin position="1"/>
        <end position="443"/>
    </location>
</feature>
<dbReference type="FunFam" id="3.30.1490.20:FF:000003">
    <property type="entry name" value="acetyl-CoA carboxylase isoform X1"/>
    <property type="match status" value="1"/>
</dbReference>
<evidence type="ECO:0000256" key="3">
    <source>
        <dbReference type="ARBA" id="ARBA00022598"/>
    </source>
</evidence>
<dbReference type="Pfam" id="PF02786">
    <property type="entry name" value="CPSase_L_D2"/>
    <property type="match status" value="1"/>
</dbReference>